<dbReference type="EMBL" id="WTXG01000031">
    <property type="protein sequence ID" value="KAI0298062.1"/>
    <property type="molecule type" value="Genomic_DNA"/>
</dbReference>
<accession>A0AAD4M399</accession>
<evidence type="ECO:0000313" key="2">
    <source>
        <dbReference type="EMBL" id="KAI0298062.1"/>
    </source>
</evidence>
<dbReference type="AlphaFoldDB" id="A0AAD4M399"/>
<feature type="compositionally biased region" description="Polar residues" evidence="1">
    <location>
        <begin position="140"/>
        <end position="165"/>
    </location>
</feature>
<comment type="caution">
    <text evidence="2">The sequence shown here is derived from an EMBL/GenBank/DDBJ whole genome shotgun (WGS) entry which is preliminary data.</text>
</comment>
<feature type="compositionally biased region" description="Basic and acidic residues" evidence="1">
    <location>
        <begin position="31"/>
        <end position="50"/>
    </location>
</feature>
<feature type="compositionally biased region" description="Acidic residues" evidence="1">
    <location>
        <begin position="198"/>
        <end position="207"/>
    </location>
</feature>
<reference evidence="2" key="1">
    <citation type="journal article" date="2022" name="New Phytol.">
        <title>Evolutionary transition to the ectomycorrhizal habit in the genomes of a hyperdiverse lineage of mushroom-forming fungi.</title>
        <authorList>
            <person name="Looney B."/>
            <person name="Miyauchi S."/>
            <person name="Morin E."/>
            <person name="Drula E."/>
            <person name="Courty P.E."/>
            <person name="Kohler A."/>
            <person name="Kuo A."/>
            <person name="LaButti K."/>
            <person name="Pangilinan J."/>
            <person name="Lipzen A."/>
            <person name="Riley R."/>
            <person name="Andreopoulos W."/>
            <person name="He G."/>
            <person name="Johnson J."/>
            <person name="Nolan M."/>
            <person name="Tritt A."/>
            <person name="Barry K.W."/>
            <person name="Grigoriev I.V."/>
            <person name="Nagy L.G."/>
            <person name="Hibbett D."/>
            <person name="Henrissat B."/>
            <person name="Matheny P.B."/>
            <person name="Labbe J."/>
            <person name="Martin F.M."/>
        </authorList>
    </citation>
    <scope>NUCLEOTIDE SEQUENCE</scope>
    <source>
        <strain evidence="2">BPL690</strain>
    </source>
</reference>
<dbReference type="Proteomes" id="UP001203297">
    <property type="component" value="Unassembled WGS sequence"/>
</dbReference>
<protein>
    <submittedName>
        <fullName evidence="2">Uncharacterized protein</fullName>
    </submittedName>
</protein>
<organism evidence="2 3">
    <name type="scientific">Multifurca ochricompacta</name>
    <dbReference type="NCBI Taxonomy" id="376703"/>
    <lineage>
        <taxon>Eukaryota</taxon>
        <taxon>Fungi</taxon>
        <taxon>Dikarya</taxon>
        <taxon>Basidiomycota</taxon>
        <taxon>Agaricomycotina</taxon>
        <taxon>Agaricomycetes</taxon>
        <taxon>Russulales</taxon>
        <taxon>Russulaceae</taxon>
        <taxon>Multifurca</taxon>
    </lineage>
</organism>
<feature type="compositionally biased region" description="Basic and acidic residues" evidence="1">
    <location>
        <begin position="208"/>
        <end position="221"/>
    </location>
</feature>
<proteinExistence type="predicted"/>
<name>A0AAD4M399_9AGAM</name>
<feature type="region of interest" description="Disordered" evidence="1">
    <location>
        <begin position="1"/>
        <end position="50"/>
    </location>
</feature>
<keyword evidence="3" id="KW-1185">Reference proteome</keyword>
<evidence type="ECO:0000313" key="3">
    <source>
        <dbReference type="Proteomes" id="UP001203297"/>
    </source>
</evidence>
<gene>
    <name evidence="2" type="ORF">B0F90DRAFT_1818920</name>
</gene>
<feature type="region of interest" description="Disordered" evidence="1">
    <location>
        <begin position="119"/>
        <end position="238"/>
    </location>
</feature>
<evidence type="ECO:0000256" key="1">
    <source>
        <dbReference type="SAM" id="MobiDB-lite"/>
    </source>
</evidence>
<sequence length="596" mass="66741">MPITTRKANAKAHPGHIIVNSQQKRRTSRQVAEDKAKSKGEEATAREMEATQHRAVVNRIANIEDRIQLAEFSAQKHAARPDLAPSAEYYPLQMAHSIRMAVTADNPSLCDVIEEVEHGQEEVHGQEDGPSNLESESELQDSGSEDSSARAQSYPPTVSPASFTDTEPVPNINAGRDQTDHADNDDNNNEFISICFSDLEEEEEEEEPRQQRAKEKENRESRRTKKKSSSAGQLRSEVAKARVVNSTVMGSIDERKERSCRSPIMAREIPSAARLIPQGSMLTGKEGVKLHQHEKRYHGIWVKLPSTGVSGIHEDNDTSQASQSLIDVQMGIMLTNVAVGTEDNLQDANPKRPRRRYLVTDLPFPHGSAHRRAWRKTFVPTLIMWAGSIEDPFGANNRVEGIIKDIWCLIDNVLNNWRSDIGKAGYKVILDLWDNDACYDFASSEEFAKFAGSALEGFCFIYQYPDFKGSCAAFCSELIMKVYAKHLQRIEKSPIDYGPQIGALALVTAAVERGLTLFRDGVKGPGFIEDPWGRKVREWVGITKRVDGERWERIINQLQYYYHLSKGSSQDAGGPTDTAFSLIKLDCNNVKLLWTI</sequence>